<dbReference type="PANTHER" id="PTHR43194:SF2">
    <property type="entry name" value="PEROXISOMAL MEMBRANE PROTEIN LPX1"/>
    <property type="match status" value="1"/>
</dbReference>
<gene>
    <name evidence="2" type="ordered locus">SL003B_1627</name>
</gene>
<dbReference type="Gene3D" id="3.40.50.1820">
    <property type="entry name" value="alpha/beta hydrolase"/>
    <property type="match status" value="1"/>
</dbReference>
<dbReference type="OrthoDB" id="9808398at2"/>
<evidence type="ECO:0000313" key="3">
    <source>
        <dbReference type="Proteomes" id="UP000008130"/>
    </source>
</evidence>
<dbReference type="Pfam" id="PF00561">
    <property type="entry name" value="Abhydrolase_1"/>
    <property type="match status" value="1"/>
</dbReference>
<protein>
    <submittedName>
        <fullName evidence="2">Hydrolase, alpha/beta fold family, putative</fullName>
    </submittedName>
</protein>
<dbReference type="GO" id="GO:0016787">
    <property type="term" value="F:hydrolase activity"/>
    <property type="evidence" value="ECO:0007669"/>
    <property type="project" value="UniProtKB-KW"/>
</dbReference>
<dbReference type="InterPro" id="IPR050228">
    <property type="entry name" value="Carboxylesterase_BioH"/>
</dbReference>
<keyword evidence="2" id="KW-0378">Hydrolase</keyword>
<sequence length="290" mass="31608">MRSERIVFRGCEDNVLVASRYGRDGTPVLLLHGGGQTRHAWRAAASQLSEDGFVAYALDQRGHGESDWVPSGRYGLSEFGADLVATVQEVTRLHGARPAVVGASLGGLSGLVAEGLIAPGLMAALVLVDITPQVDPDGVSKVLGFMSERVEQGFGSVEEAAEAVASYLPHRKRPKSLEGLKKNLRLHDDGRYRWHWDPRFIGERDEHGRPKNRMPEEDLVRAAGSLSLPVLLIRGGRSELVTKVHAEQFQRVVPHAQVVDVQQAGHMVAGDRNDVFAEALRSFLGRLCMA</sequence>
<dbReference type="RefSeq" id="WP_013652372.1">
    <property type="nucleotide sequence ID" value="NC_015259.1"/>
</dbReference>
<accession>F2J513</accession>
<dbReference type="InterPro" id="IPR000073">
    <property type="entry name" value="AB_hydrolase_1"/>
</dbReference>
<proteinExistence type="predicted"/>
<dbReference type="InterPro" id="IPR029058">
    <property type="entry name" value="AB_hydrolase_fold"/>
</dbReference>
<dbReference type="AlphaFoldDB" id="F2J513"/>
<evidence type="ECO:0000313" key="2">
    <source>
        <dbReference type="EMBL" id="ADZ70055.1"/>
    </source>
</evidence>
<feature type="domain" description="AB hydrolase-1" evidence="1">
    <location>
        <begin position="27"/>
        <end position="268"/>
    </location>
</feature>
<dbReference type="Proteomes" id="UP000008130">
    <property type="component" value="Chromosome"/>
</dbReference>
<dbReference type="eggNOG" id="COG2267">
    <property type="taxonomic scope" value="Bacteria"/>
</dbReference>
<dbReference type="KEGG" id="pgv:SL003B_1627"/>
<dbReference type="PANTHER" id="PTHR43194">
    <property type="entry name" value="HYDROLASE ALPHA/BETA FOLD FAMILY"/>
    <property type="match status" value="1"/>
</dbReference>
<reference evidence="2 3" key="1">
    <citation type="journal article" date="2011" name="J. Bacteriol.">
        <title>Complete genome sequence of Polymorphum gilvum SL003B-26A1T, a crude oil-degrading bacterium from oil-polluted saline soil.</title>
        <authorList>
            <person name="Li S.G."/>
            <person name="Tang Y.Q."/>
            <person name="Nie Y."/>
            <person name="Cai M."/>
            <person name="Wu X.L."/>
        </authorList>
    </citation>
    <scope>NUCLEOTIDE SEQUENCE [LARGE SCALE GENOMIC DNA]</scope>
    <source>
        <strain evidence="3">LMG 25793 / CGMCC 1.9160 / SL003B-26A1</strain>
    </source>
</reference>
<dbReference type="STRING" id="991905.SL003B_1627"/>
<organism evidence="2 3">
    <name type="scientific">Polymorphum gilvum (strain LMG 25793 / CGMCC 1.9160 / SL003B-26A1)</name>
    <dbReference type="NCBI Taxonomy" id="991905"/>
    <lineage>
        <taxon>Bacteria</taxon>
        <taxon>Pseudomonadati</taxon>
        <taxon>Pseudomonadota</taxon>
        <taxon>Alphaproteobacteria</taxon>
        <taxon>Rhodobacterales</taxon>
        <taxon>Paracoccaceae</taxon>
        <taxon>Polymorphum</taxon>
    </lineage>
</organism>
<dbReference type="HOGENOM" id="CLU_020336_31_0_5"/>
<keyword evidence="3" id="KW-1185">Reference proteome</keyword>
<dbReference type="EMBL" id="CP002568">
    <property type="protein sequence ID" value="ADZ70055.1"/>
    <property type="molecule type" value="Genomic_DNA"/>
</dbReference>
<name>F2J513_POLGS</name>
<evidence type="ECO:0000259" key="1">
    <source>
        <dbReference type="Pfam" id="PF00561"/>
    </source>
</evidence>
<dbReference type="SUPFAM" id="SSF53474">
    <property type="entry name" value="alpha/beta-Hydrolases"/>
    <property type="match status" value="1"/>
</dbReference>